<accession>A0A1C3X7L1</accession>
<evidence type="ECO:0000313" key="2">
    <source>
        <dbReference type="EMBL" id="MBB6489335.1"/>
    </source>
</evidence>
<dbReference type="OrthoDB" id="6793339at2"/>
<keyword evidence="3" id="KW-0808">Transferase</keyword>
<sequence length="348" mass="37374">MTKNLITSVHAKGDAFSIGCALGKANATSFLEYRLGTEQFRALDARWRGSEYLKNLEAAARAAYPRYVREIEGIAEGAGKDFETIFLLNCQTDLQIPDAASAAKAVAGMGCTTVLIPAECNGPAVIAHNEDGEPESLGANFWVEIEPDVGPAWSSFMTAGMLPGGTFRLNETGLVQTINAITPNDQKPGVPRQVLCRAILDAKSLDEAVGILKRNDRSCGFHHTLGDAKTRKVLSVEAPASGCVVVEVAEPRAHANHLLSSEFSGVKQTIGASSRDRQAAADRMIGEGALAGGAEAVLFDETTLIFKDWKDSRTLATSVFELFPDRIEWRIHAARDERAALSGTMRVV</sequence>
<dbReference type="NCBIfam" id="NF040521">
    <property type="entry name" value="C45_proenzyme"/>
    <property type="match status" value="1"/>
</dbReference>
<dbReference type="InterPro" id="IPR005079">
    <property type="entry name" value="Peptidase_C45_hydrolase"/>
</dbReference>
<dbReference type="Gene3D" id="1.10.10.2120">
    <property type="match status" value="1"/>
</dbReference>
<dbReference type="Pfam" id="PF03417">
    <property type="entry name" value="AAT"/>
    <property type="match status" value="1"/>
</dbReference>
<reference evidence="3 4" key="1">
    <citation type="submission" date="2016-08" db="EMBL/GenBank/DDBJ databases">
        <authorList>
            <person name="Seilhamer J.J."/>
        </authorList>
    </citation>
    <scope>NUCLEOTIDE SEQUENCE [LARGE SCALE GENOMIC DNA]</scope>
    <source>
        <strain evidence="3 4">P1-7</strain>
    </source>
</reference>
<dbReference type="AlphaFoldDB" id="A0A1C3X7L1"/>
<dbReference type="PANTHER" id="PTHR34180:SF1">
    <property type="entry name" value="BETA-ALANYL-DOPAMINE_CARCININE HYDROLASE"/>
    <property type="match status" value="1"/>
</dbReference>
<evidence type="ECO:0000259" key="1">
    <source>
        <dbReference type="Pfam" id="PF03417"/>
    </source>
</evidence>
<proteinExistence type="predicted"/>
<reference evidence="2 5" key="2">
    <citation type="submission" date="2020-08" db="EMBL/GenBank/DDBJ databases">
        <title>Genomic Encyclopedia of Type Strains, Phase IV (KMG-V): Genome sequencing to study the core and pangenomes of soil and plant-associated prokaryotes.</title>
        <authorList>
            <person name="Whitman W."/>
        </authorList>
    </citation>
    <scope>NUCLEOTIDE SEQUENCE [LARGE SCALE GENOMIC DNA]</scope>
    <source>
        <strain evidence="2 5">SEMIA 4060</strain>
    </source>
</reference>
<dbReference type="Proteomes" id="UP000565576">
    <property type="component" value="Unassembled WGS sequence"/>
</dbReference>
<name>A0A1C3X7L1_9HYPH</name>
<protein>
    <submittedName>
        <fullName evidence="3">Acyl-coenzyme A:6-aminopenicillanic acid acyl-transferase</fullName>
    </submittedName>
</protein>
<dbReference type="Gene3D" id="3.60.60.10">
    <property type="entry name" value="Penicillin V Acylase, Chain A"/>
    <property type="match status" value="1"/>
</dbReference>
<dbReference type="InterPro" id="IPR047794">
    <property type="entry name" value="C45_proenzyme-like"/>
</dbReference>
<dbReference type="EMBL" id="FMAF01000027">
    <property type="protein sequence ID" value="SCB48189.1"/>
    <property type="molecule type" value="Genomic_DNA"/>
</dbReference>
<feature type="domain" description="Peptidase C45 hydrolase" evidence="1">
    <location>
        <begin position="121"/>
        <end position="332"/>
    </location>
</feature>
<evidence type="ECO:0000313" key="3">
    <source>
        <dbReference type="EMBL" id="SCB48189.1"/>
    </source>
</evidence>
<dbReference type="EMBL" id="JACHBG010000037">
    <property type="protein sequence ID" value="MBB6489335.1"/>
    <property type="molecule type" value="Genomic_DNA"/>
</dbReference>
<dbReference type="InterPro" id="IPR047801">
    <property type="entry name" value="Peptidase_C45"/>
</dbReference>
<dbReference type="RefSeq" id="WP_004128849.1">
    <property type="nucleotide sequence ID" value="NZ_FMAF01000027.1"/>
</dbReference>
<dbReference type="Proteomes" id="UP000199205">
    <property type="component" value="Unassembled WGS sequence"/>
</dbReference>
<evidence type="ECO:0000313" key="4">
    <source>
        <dbReference type="Proteomes" id="UP000199205"/>
    </source>
</evidence>
<dbReference type="PANTHER" id="PTHR34180">
    <property type="entry name" value="PEPTIDASE C45"/>
    <property type="match status" value="1"/>
</dbReference>
<dbReference type="GO" id="GO:0016740">
    <property type="term" value="F:transferase activity"/>
    <property type="evidence" value="ECO:0007669"/>
    <property type="project" value="UniProtKB-KW"/>
</dbReference>
<gene>
    <name evidence="3" type="ORF">GA0061101_12734</name>
    <name evidence="2" type="ORF">GGD46_006662</name>
</gene>
<organism evidence="3 4">
    <name type="scientific">Rhizobium lusitanum</name>
    <dbReference type="NCBI Taxonomy" id="293958"/>
    <lineage>
        <taxon>Bacteria</taxon>
        <taxon>Pseudomonadati</taxon>
        <taxon>Pseudomonadota</taxon>
        <taxon>Alphaproteobacteria</taxon>
        <taxon>Hyphomicrobiales</taxon>
        <taxon>Rhizobiaceae</taxon>
        <taxon>Rhizobium/Agrobacterium group</taxon>
        <taxon>Rhizobium</taxon>
    </lineage>
</organism>
<evidence type="ECO:0000313" key="5">
    <source>
        <dbReference type="Proteomes" id="UP000565576"/>
    </source>
</evidence>